<reference evidence="1 2" key="2">
    <citation type="submission" date="2009-02" db="EMBL/GenBank/DDBJ databases">
        <title>Draft genome sequence of Clostridium asparagiforme (DSM 15981).</title>
        <authorList>
            <person name="Sudarsanam P."/>
            <person name="Ley R."/>
            <person name="Guruge J."/>
            <person name="Turnbaugh P.J."/>
            <person name="Mahowald M."/>
            <person name="Liep D."/>
            <person name="Gordon J."/>
        </authorList>
    </citation>
    <scope>NUCLEOTIDE SEQUENCE [LARGE SCALE GENOMIC DNA]</scope>
    <source>
        <strain evidence="1 2">DSM 15981</strain>
    </source>
</reference>
<proteinExistence type="predicted"/>
<evidence type="ECO:0000313" key="2">
    <source>
        <dbReference type="Proteomes" id="UP000004756"/>
    </source>
</evidence>
<dbReference type="Proteomes" id="UP000004756">
    <property type="component" value="Unassembled WGS sequence"/>
</dbReference>
<keyword evidence="2" id="KW-1185">Reference proteome</keyword>
<organism evidence="1 2">
    <name type="scientific">[Clostridium] asparagiforme DSM 15981</name>
    <dbReference type="NCBI Taxonomy" id="518636"/>
    <lineage>
        <taxon>Bacteria</taxon>
        <taxon>Bacillati</taxon>
        <taxon>Bacillota</taxon>
        <taxon>Clostridia</taxon>
        <taxon>Lachnospirales</taxon>
        <taxon>Lachnospiraceae</taxon>
        <taxon>Enterocloster</taxon>
    </lineage>
</organism>
<dbReference type="AlphaFoldDB" id="C0D124"/>
<comment type="caution">
    <text evidence="1">The sequence shown here is derived from an EMBL/GenBank/DDBJ whole genome shotgun (WGS) entry which is preliminary data.</text>
</comment>
<protein>
    <submittedName>
        <fullName evidence="1">Uncharacterized protein</fullName>
    </submittedName>
</protein>
<gene>
    <name evidence="1" type="ORF">CLOSTASPAR_02961</name>
</gene>
<accession>C0D124</accession>
<name>C0D124_9FIRM</name>
<reference evidence="1 2" key="1">
    <citation type="submission" date="2009-01" db="EMBL/GenBank/DDBJ databases">
        <authorList>
            <person name="Fulton L."/>
            <person name="Clifton S."/>
            <person name="Fulton B."/>
            <person name="Xu J."/>
            <person name="Minx P."/>
            <person name="Pepin K.H."/>
            <person name="Johnson M."/>
            <person name="Bhonagiri V."/>
            <person name="Nash W.E."/>
            <person name="Mardis E.R."/>
            <person name="Wilson R.K."/>
        </authorList>
    </citation>
    <scope>NUCLEOTIDE SEQUENCE [LARGE SCALE GENOMIC DNA]</scope>
    <source>
        <strain evidence="1 2">DSM 15981</strain>
    </source>
</reference>
<dbReference type="EMBL" id="ACCJ01000199">
    <property type="protein sequence ID" value="EEG54976.1"/>
    <property type="molecule type" value="Genomic_DNA"/>
</dbReference>
<evidence type="ECO:0000313" key="1">
    <source>
        <dbReference type="EMBL" id="EEG54976.1"/>
    </source>
</evidence>
<dbReference type="HOGENOM" id="CLU_3249302_0_0_9"/>
<sequence>MFFRIRQFFWSIIRNRLINYLCAAEGLLRRNENGRTSVREQK</sequence>